<organism evidence="7">
    <name type="scientific">Caldicellulosiruptor owensensis</name>
    <dbReference type="NCBI Taxonomy" id="55205"/>
    <lineage>
        <taxon>Bacteria</taxon>
        <taxon>Bacillati</taxon>
        <taxon>Bacillota</taxon>
        <taxon>Bacillota incertae sedis</taxon>
        <taxon>Caldicellulosiruptorales</taxon>
        <taxon>Caldicellulosiruptoraceae</taxon>
        <taxon>Caldicellulosiruptor</taxon>
    </lineage>
</organism>
<gene>
    <name evidence="7" type="ORF">ENL71_07490</name>
</gene>
<accession>A0A7C5Z7V3</accession>
<dbReference type="GO" id="GO:0045490">
    <property type="term" value="P:pectin catabolic process"/>
    <property type="evidence" value="ECO:0007669"/>
    <property type="project" value="UniProtKB-UniRule"/>
</dbReference>
<proteinExistence type="inferred from homology"/>
<dbReference type="Gene3D" id="2.160.20.10">
    <property type="entry name" value="Single-stranded right-handed beta-helix, Pectin lyase-like"/>
    <property type="match status" value="1"/>
</dbReference>
<dbReference type="PROSITE" id="PS00503">
    <property type="entry name" value="PECTINESTERASE_2"/>
    <property type="match status" value="1"/>
</dbReference>
<keyword evidence="2 5" id="KW-0378">Hydrolase</keyword>
<dbReference type="InterPro" id="IPR012334">
    <property type="entry name" value="Pectin_lyas_fold"/>
</dbReference>
<dbReference type="InterPro" id="IPR000070">
    <property type="entry name" value="Pectinesterase_cat"/>
</dbReference>
<evidence type="ECO:0000313" key="7">
    <source>
        <dbReference type="EMBL" id="HHS02321.1"/>
    </source>
</evidence>
<dbReference type="InterPro" id="IPR011050">
    <property type="entry name" value="Pectin_lyase_fold/virulence"/>
</dbReference>
<dbReference type="EMBL" id="DRUZ01000092">
    <property type="protein sequence ID" value="HHS02321.1"/>
    <property type="molecule type" value="Genomic_DNA"/>
</dbReference>
<evidence type="ECO:0000256" key="2">
    <source>
        <dbReference type="ARBA" id="ARBA00022801"/>
    </source>
</evidence>
<sequence>MFTVKNYLPDATLSRYMKVSVRADENIFVKMSLNKELLVERFLREDEILDTIFELNSGKNVLQIEGENFEGNKYVLNKSIRYLEKPFAIVDQNYAGFDKDVAGGIVFCKSLKSLVEILKKENSSYKAVFIRNGIYREKVNLDSSKVMLIGEDKTKTIVTYSLAAGLPGESRGILSTSNTATFTISGEDFVVENITFENSFDRNIPIEHRQAVAVKVLADRIMFFNCAFKSTQDTLYADFGRQYYYKCYIEGDVDFIFGAATAVFEECVICSLDREDRKIKGYITAASTKPDSNFGFLFIRCKLISNIREKECVYLGRPWHPSSDPQRWANVVFKECYLDEHIHPDGWCEMHGFCPENERFFEYRNFGPGSCKQNPKRPQLDEKEAEKYTKENVLKEWKVEI</sequence>
<dbReference type="PANTHER" id="PTHR31321:SF57">
    <property type="entry name" value="PECTINESTERASE 53-RELATED"/>
    <property type="match status" value="1"/>
</dbReference>
<reference evidence="7" key="1">
    <citation type="journal article" date="2020" name="mSystems">
        <title>Genome- and Community-Level Interaction Insights into Carbon Utilization and Element Cycling Functions of Hydrothermarchaeota in Hydrothermal Sediment.</title>
        <authorList>
            <person name="Zhou Z."/>
            <person name="Liu Y."/>
            <person name="Xu W."/>
            <person name="Pan J."/>
            <person name="Luo Z.H."/>
            <person name="Li M."/>
        </authorList>
    </citation>
    <scope>NUCLEOTIDE SEQUENCE [LARGE SCALE GENOMIC DNA]</scope>
    <source>
        <strain evidence="7">SpSt-102</strain>
    </source>
</reference>
<comment type="caution">
    <text evidence="7">The sequence shown here is derived from an EMBL/GenBank/DDBJ whole genome shotgun (WGS) entry which is preliminary data.</text>
</comment>
<comment type="pathway">
    <text evidence="5">Glycan metabolism; pectin degradation; 2-dehydro-3-deoxy-D-gluconate from pectin: step 1/5.</text>
</comment>
<comment type="catalytic activity">
    <reaction evidence="5">
        <text>[(1-&gt;4)-alpha-D-galacturonosyl methyl ester](n) + n H2O = [(1-&gt;4)-alpha-D-galacturonosyl](n) + n methanol + n H(+)</text>
        <dbReference type="Rhea" id="RHEA:22380"/>
        <dbReference type="Rhea" id="RHEA-COMP:14570"/>
        <dbReference type="Rhea" id="RHEA-COMP:14573"/>
        <dbReference type="ChEBI" id="CHEBI:15377"/>
        <dbReference type="ChEBI" id="CHEBI:15378"/>
        <dbReference type="ChEBI" id="CHEBI:17790"/>
        <dbReference type="ChEBI" id="CHEBI:140522"/>
        <dbReference type="ChEBI" id="CHEBI:140523"/>
        <dbReference type="EC" id="3.1.1.11"/>
    </reaction>
</comment>
<evidence type="ECO:0000256" key="5">
    <source>
        <dbReference type="RuleBase" id="RU000589"/>
    </source>
</evidence>
<dbReference type="GO" id="GO:0042545">
    <property type="term" value="P:cell wall modification"/>
    <property type="evidence" value="ECO:0007669"/>
    <property type="project" value="UniProtKB-UniRule"/>
</dbReference>
<keyword evidence="3 5" id="KW-0063">Aspartyl esterase</keyword>
<dbReference type="UniPathway" id="UPA00545">
    <property type="reaction ID" value="UER00823"/>
</dbReference>
<dbReference type="GO" id="GO:0009279">
    <property type="term" value="C:cell outer membrane"/>
    <property type="evidence" value="ECO:0007669"/>
    <property type="project" value="TreeGrafter"/>
</dbReference>
<dbReference type="PANTHER" id="PTHR31321">
    <property type="entry name" value="ACYL-COA THIOESTER HYDROLASE YBHC-RELATED"/>
    <property type="match status" value="1"/>
</dbReference>
<dbReference type="AlphaFoldDB" id="A0A7C5Z7V3"/>
<dbReference type="SUPFAM" id="SSF51126">
    <property type="entry name" value="Pectin lyase-like"/>
    <property type="match status" value="1"/>
</dbReference>
<feature type="domain" description="Pectinesterase catalytic" evidence="6">
    <location>
        <begin position="108"/>
        <end position="394"/>
    </location>
</feature>
<feature type="active site" evidence="4">
    <location>
        <position position="254"/>
    </location>
</feature>
<comment type="similarity">
    <text evidence="1">Belongs to the pectinesterase family.</text>
</comment>
<dbReference type="EC" id="3.1.1.11" evidence="5"/>
<dbReference type="Pfam" id="PF01095">
    <property type="entry name" value="Pectinesterase"/>
    <property type="match status" value="1"/>
</dbReference>
<evidence type="ECO:0000256" key="3">
    <source>
        <dbReference type="ARBA" id="ARBA00023085"/>
    </source>
</evidence>
<evidence type="ECO:0000256" key="1">
    <source>
        <dbReference type="ARBA" id="ARBA00008891"/>
    </source>
</evidence>
<evidence type="ECO:0000259" key="6">
    <source>
        <dbReference type="Pfam" id="PF01095"/>
    </source>
</evidence>
<evidence type="ECO:0000256" key="4">
    <source>
        <dbReference type="PROSITE-ProRule" id="PRU10040"/>
    </source>
</evidence>
<dbReference type="InterPro" id="IPR033131">
    <property type="entry name" value="Pectinesterase_Asp_AS"/>
</dbReference>
<protein>
    <recommendedName>
        <fullName evidence="5">Pectinesterase</fullName>
        <ecNumber evidence="5">3.1.1.11</ecNumber>
    </recommendedName>
</protein>
<name>A0A7C5Z7V3_9FIRM</name>
<dbReference type="GO" id="GO:0030599">
    <property type="term" value="F:pectinesterase activity"/>
    <property type="evidence" value="ECO:0007669"/>
    <property type="project" value="UniProtKB-UniRule"/>
</dbReference>